<dbReference type="InParanoid" id="C1EDA2"/>
<feature type="region of interest" description="Disordered" evidence="1">
    <location>
        <begin position="1"/>
        <end position="38"/>
    </location>
</feature>
<feature type="transmembrane region" description="Helical" evidence="2">
    <location>
        <begin position="137"/>
        <end position="161"/>
    </location>
</feature>
<reference evidence="3 4" key="1">
    <citation type="journal article" date="2009" name="Science">
        <title>Green evolution and dynamic adaptations revealed by genomes of the marine picoeukaryotes Micromonas.</title>
        <authorList>
            <person name="Worden A.Z."/>
            <person name="Lee J.H."/>
            <person name="Mock T."/>
            <person name="Rouze P."/>
            <person name="Simmons M.P."/>
            <person name="Aerts A.L."/>
            <person name="Allen A.E."/>
            <person name="Cuvelier M.L."/>
            <person name="Derelle E."/>
            <person name="Everett M.V."/>
            <person name="Foulon E."/>
            <person name="Grimwood J."/>
            <person name="Gundlach H."/>
            <person name="Henrissat B."/>
            <person name="Napoli C."/>
            <person name="McDonald S.M."/>
            <person name="Parker M.S."/>
            <person name="Rombauts S."/>
            <person name="Salamov A."/>
            <person name="Von Dassow P."/>
            <person name="Badger J.H."/>
            <person name="Coutinho P.M."/>
            <person name="Demir E."/>
            <person name="Dubchak I."/>
            <person name="Gentemann C."/>
            <person name="Eikrem W."/>
            <person name="Gready J.E."/>
            <person name="John U."/>
            <person name="Lanier W."/>
            <person name="Lindquist E.A."/>
            <person name="Lucas S."/>
            <person name="Mayer K.F."/>
            <person name="Moreau H."/>
            <person name="Not F."/>
            <person name="Otillar R."/>
            <person name="Panaud O."/>
            <person name="Pangilinan J."/>
            <person name="Paulsen I."/>
            <person name="Piegu B."/>
            <person name="Poliakov A."/>
            <person name="Robbens S."/>
            <person name="Schmutz J."/>
            <person name="Toulza E."/>
            <person name="Wyss T."/>
            <person name="Zelensky A."/>
            <person name="Zhou K."/>
            <person name="Armbrust E.V."/>
            <person name="Bhattacharya D."/>
            <person name="Goodenough U.W."/>
            <person name="Van de Peer Y."/>
            <person name="Grigoriev I.V."/>
        </authorList>
    </citation>
    <scope>NUCLEOTIDE SEQUENCE [LARGE SCALE GENOMIC DNA]</scope>
    <source>
        <strain evidence="4">RCC299 / NOUM17</strain>
    </source>
</reference>
<keyword evidence="2" id="KW-1133">Transmembrane helix</keyword>
<feature type="region of interest" description="Disordered" evidence="1">
    <location>
        <begin position="67"/>
        <end position="91"/>
    </location>
</feature>
<evidence type="ECO:0000256" key="2">
    <source>
        <dbReference type="SAM" id="Phobius"/>
    </source>
</evidence>
<dbReference type="KEGG" id="mis:MICPUN_102115"/>
<sequence length="375" mass="38948">MALASNASGQSTRVGSSAFRRVPPLAPRAGAPASRCSNRVERARRVVFRQKVDSDAARLRGRAAHLARAASSDDATPPAAAEQRAAGWCDEDTSECDASASWDEDPAIDLEMSPAEDDAPDAWWVSLMNEGLDSDPAWTLVAFFICDLGSAMVLFALYTVAQVNVDADFVLAYALAKGPLRAPRLALDAVVAADMTRRWPQLARVRVTSLIDAGTDALARFKRFVDAKVGGRSDAEEGVTGGTAAVETGARESSRSDAKQSAGAKLAAEARSLTDKYGLAYMAAKNIIGPVTMVIFYVALKSGIDVQALLERALGSAATEGGAAAAAGAAAGRVCLSSFTSTALFPWVVLGAGALGPVLGRAARGLKSGELSKAE</sequence>
<feature type="compositionally biased region" description="Polar residues" evidence="1">
    <location>
        <begin position="1"/>
        <end position="15"/>
    </location>
</feature>
<feature type="compositionally biased region" description="Low complexity" evidence="1">
    <location>
        <begin position="67"/>
        <end position="86"/>
    </location>
</feature>
<keyword evidence="2" id="KW-0472">Membrane</keyword>
<dbReference type="RefSeq" id="XP_002504459.1">
    <property type="nucleotide sequence ID" value="XM_002504413.1"/>
</dbReference>
<keyword evidence="2" id="KW-0812">Transmembrane</keyword>
<feature type="region of interest" description="Disordered" evidence="1">
    <location>
        <begin position="233"/>
        <end position="258"/>
    </location>
</feature>
<accession>C1EDA2</accession>
<evidence type="ECO:0000313" key="4">
    <source>
        <dbReference type="Proteomes" id="UP000002009"/>
    </source>
</evidence>
<dbReference type="EMBL" id="CP001329">
    <property type="protein sequence ID" value="ACO65717.1"/>
    <property type="molecule type" value="Genomic_DNA"/>
</dbReference>
<organism evidence="3 4">
    <name type="scientific">Micromonas commoda (strain RCC299 / NOUM17 / CCMP2709)</name>
    <name type="common">Picoplanktonic green alga</name>
    <dbReference type="NCBI Taxonomy" id="296587"/>
    <lineage>
        <taxon>Eukaryota</taxon>
        <taxon>Viridiplantae</taxon>
        <taxon>Chlorophyta</taxon>
        <taxon>Mamiellophyceae</taxon>
        <taxon>Mamiellales</taxon>
        <taxon>Mamiellaceae</taxon>
        <taxon>Micromonas</taxon>
    </lineage>
</organism>
<dbReference type="Proteomes" id="UP000002009">
    <property type="component" value="Chromosome 9"/>
</dbReference>
<dbReference type="AlphaFoldDB" id="C1EDA2"/>
<evidence type="ECO:0000256" key="1">
    <source>
        <dbReference type="SAM" id="MobiDB-lite"/>
    </source>
</evidence>
<proteinExistence type="predicted"/>
<dbReference type="GeneID" id="8246012"/>
<evidence type="ECO:0000313" key="3">
    <source>
        <dbReference type="EMBL" id="ACO65717.1"/>
    </source>
</evidence>
<feature type="compositionally biased region" description="Basic and acidic residues" evidence="1">
    <location>
        <begin position="249"/>
        <end position="258"/>
    </location>
</feature>
<dbReference type="OrthoDB" id="426386at2759"/>
<dbReference type="eggNOG" id="ENOG502S2EE">
    <property type="taxonomic scope" value="Eukaryota"/>
</dbReference>
<gene>
    <name evidence="3" type="ORF">MICPUN_102115</name>
</gene>
<protein>
    <recommendedName>
        <fullName evidence="5">DUF1279 domain-containing protein</fullName>
    </recommendedName>
</protein>
<feature type="transmembrane region" description="Helical" evidence="2">
    <location>
        <begin position="279"/>
        <end position="300"/>
    </location>
</feature>
<name>C1EDA2_MICCC</name>
<feature type="transmembrane region" description="Helical" evidence="2">
    <location>
        <begin position="344"/>
        <end position="363"/>
    </location>
</feature>
<evidence type="ECO:0008006" key="5">
    <source>
        <dbReference type="Google" id="ProtNLM"/>
    </source>
</evidence>
<keyword evidence="4" id="KW-1185">Reference proteome</keyword>